<dbReference type="InterPro" id="IPR029526">
    <property type="entry name" value="PGBD"/>
</dbReference>
<dbReference type="EMBL" id="NBNE01002074">
    <property type="protein sequence ID" value="OWZ11622.1"/>
    <property type="molecule type" value="Genomic_DNA"/>
</dbReference>
<evidence type="ECO:0000313" key="4">
    <source>
        <dbReference type="Proteomes" id="UP000198211"/>
    </source>
</evidence>
<dbReference type="OrthoDB" id="125650at2759"/>
<reference evidence="4" key="1">
    <citation type="submission" date="2017-03" db="EMBL/GenBank/DDBJ databases">
        <title>Phytopthora megakarya and P. palmivora, two closely related causual agents of cacao black pod achieved similar genome size and gene model numbers by different mechanisms.</title>
        <authorList>
            <person name="Ali S."/>
            <person name="Shao J."/>
            <person name="Larry D.J."/>
            <person name="Kronmiller B."/>
            <person name="Shen D."/>
            <person name="Strem M.D."/>
            <person name="Melnick R.L."/>
            <person name="Guiltinan M.J."/>
            <person name="Tyler B.M."/>
            <person name="Meinhardt L.W."/>
            <person name="Bailey B.A."/>
        </authorList>
    </citation>
    <scope>NUCLEOTIDE SEQUENCE [LARGE SCALE GENOMIC DNA]</scope>
    <source>
        <strain evidence="4">zdho120</strain>
    </source>
</reference>
<dbReference type="Pfam" id="PF13843">
    <property type="entry name" value="DDE_Tnp_1_7"/>
    <property type="match status" value="1"/>
</dbReference>
<keyword evidence="4" id="KW-1185">Reference proteome</keyword>
<dbReference type="Proteomes" id="UP000198211">
    <property type="component" value="Unassembled WGS sequence"/>
</dbReference>
<protein>
    <recommendedName>
        <fullName evidence="2">PiggyBac transposable element-derived protein domain-containing protein</fullName>
    </recommendedName>
</protein>
<evidence type="ECO:0000313" key="3">
    <source>
        <dbReference type="EMBL" id="OWZ11622.1"/>
    </source>
</evidence>
<accession>A0A225W240</accession>
<evidence type="ECO:0000256" key="1">
    <source>
        <dbReference type="SAM" id="MobiDB-lite"/>
    </source>
</evidence>
<dbReference type="PANTHER" id="PTHR46599:SF3">
    <property type="entry name" value="PIGGYBAC TRANSPOSABLE ELEMENT-DERIVED PROTEIN 4"/>
    <property type="match status" value="1"/>
</dbReference>
<name>A0A225W240_9STRA</name>
<feature type="region of interest" description="Disordered" evidence="1">
    <location>
        <begin position="21"/>
        <end position="40"/>
    </location>
</feature>
<feature type="domain" description="PiggyBac transposable element-derived protein" evidence="2">
    <location>
        <begin position="58"/>
        <end position="123"/>
    </location>
</feature>
<organism evidence="3 4">
    <name type="scientific">Phytophthora megakarya</name>
    <dbReference type="NCBI Taxonomy" id="4795"/>
    <lineage>
        <taxon>Eukaryota</taxon>
        <taxon>Sar</taxon>
        <taxon>Stramenopiles</taxon>
        <taxon>Oomycota</taxon>
        <taxon>Peronosporomycetes</taxon>
        <taxon>Peronosporales</taxon>
        <taxon>Peronosporaceae</taxon>
        <taxon>Phytophthora</taxon>
    </lineage>
</organism>
<dbReference type="PANTHER" id="PTHR46599">
    <property type="entry name" value="PIGGYBAC TRANSPOSABLE ELEMENT-DERIVED PROTEIN 4"/>
    <property type="match status" value="1"/>
</dbReference>
<feature type="compositionally biased region" description="Basic residues" evidence="1">
    <location>
        <begin position="21"/>
        <end position="36"/>
    </location>
</feature>
<gene>
    <name evidence="3" type="ORF">PHMEG_00015326</name>
</gene>
<proteinExistence type="predicted"/>
<comment type="caution">
    <text evidence="3">The sequence shown here is derived from an EMBL/GenBank/DDBJ whole genome shotgun (WGS) entry which is preliminary data.</text>
</comment>
<sequence length="259" mass="29294">MRFYSIGTVRTDRLGLSSKLLPKKKGDKKKPPKIPKNRPSNIECGTFIVAEATKVPDMRDKRSGEQQEVVCPRFVKDYQTYMGGGDVHDQLRLQRYSLQICIKYKKYYKSLFLGLVDLAVINANIVHNAGRHAANLPKVKHLYQLRDEDWETLKNNRCFQATPSKAETGIRTRQAAHLPLLNDDWCTANNSQGRKRRTRACKVCSLLKGTDGTRGGDSSVYCSVCKLPNSSKKPHAASVFLCEKVRHVYNGNPMSCFDI</sequence>
<evidence type="ECO:0000259" key="2">
    <source>
        <dbReference type="Pfam" id="PF13843"/>
    </source>
</evidence>
<dbReference type="AlphaFoldDB" id="A0A225W240"/>